<feature type="compositionally biased region" description="Basic and acidic residues" evidence="2">
    <location>
        <begin position="472"/>
        <end position="482"/>
    </location>
</feature>
<dbReference type="Pfam" id="PF00098">
    <property type="entry name" value="zf-CCHC"/>
    <property type="match status" value="1"/>
</dbReference>
<dbReference type="PROSITE" id="PS50158">
    <property type="entry name" value="ZF_CCHC"/>
    <property type="match status" value="1"/>
</dbReference>
<dbReference type="GO" id="GO:0008270">
    <property type="term" value="F:zinc ion binding"/>
    <property type="evidence" value="ECO:0007669"/>
    <property type="project" value="UniProtKB-KW"/>
</dbReference>
<gene>
    <name evidence="4" type="ORF">B5V51_4167</name>
</gene>
<feature type="domain" description="CCHC-type" evidence="3">
    <location>
        <begin position="214"/>
        <end position="230"/>
    </location>
</feature>
<dbReference type="GO" id="GO:0003676">
    <property type="term" value="F:nucleic acid binding"/>
    <property type="evidence" value="ECO:0007669"/>
    <property type="project" value="InterPro"/>
</dbReference>
<feature type="compositionally biased region" description="Polar residues" evidence="2">
    <location>
        <begin position="485"/>
        <end position="495"/>
    </location>
</feature>
<dbReference type="InterPro" id="IPR036875">
    <property type="entry name" value="Znf_CCHC_sf"/>
</dbReference>
<keyword evidence="1" id="KW-0479">Metal-binding</keyword>
<protein>
    <recommendedName>
        <fullName evidence="3">CCHC-type domain-containing protein</fullName>
    </recommendedName>
</protein>
<keyword evidence="1" id="KW-0863">Zinc-finger</keyword>
<dbReference type="SUPFAM" id="SSF57756">
    <property type="entry name" value="Retrovirus zinc finger-like domains"/>
    <property type="match status" value="1"/>
</dbReference>
<comment type="caution">
    <text evidence="4">The sequence shown here is derived from an EMBL/GenBank/DDBJ whole genome shotgun (WGS) entry which is preliminary data.</text>
</comment>
<accession>A0A2A4JBE6</accession>
<name>A0A2A4JBE6_HELVI</name>
<dbReference type="Pfam" id="PF22936">
    <property type="entry name" value="Pol_BBD"/>
    <property type="match status" value="1"/>
</dbReference>
<evidence type="ECO:0000259" key="3">
    <source>
        <dbReference type="PROSITE" id="PS50158"/>
    </source>
</evidence>
<organism evidence="4">
    <name type="scientific">Heliothis virescens</name>
    <name type="common">Tobacco budworm moth</name>
    <dbReference type="NCBI Taxonomy" id="7102"/>
    <lineage>
        <taxon>Eukaryota</taxon>
        <taxon>Metazoa</taxon>
        <taxon>Ecdysozoa</taxon>
        <taxon>Arthropoda</taxon>
        <taxon>Hexapoda</taxon>
        <taxon>Insecta</taxon>
        <taxon>Pterygota</taxon>
        <taxon>Neoptera</taxon>
        <taxon>Endopterygota</taxon>
        <taxon>Lepidoptera</taxon>
        <taxon>Glossata</taxon>
        <taxon>Ditrysia</taxon>
        <taxon>Noctuoidea</taxon>
        <taxon>Noctuidae</taxon>
        <taxon>Heliothinae</taxon>
        <taxon>Heliothis</taxon>
    </lineage>
</organism>
<feature type="region of interest" description="Disordered" evidence="2">
    <location>
        <begin position="447"/>
        <end position="495"/>
    </location>
</feature>
<dbReference type="Gene3D" id="4.10.60.10">
    <property type="entry name" value="Zinc finger, CCHC-type"/>
    <property type="match status" value="1"/>
</dbReference>
<dbReference type="PANTHER" id="PTHR47481:SF7">
    <property type="entry name" value="CCHC-TYPE DOMAIN-CONTAINING PROTEIN"/>
    <property type="match status" value="1"/>
</dbReference>
<dbReference type="PANTHER" id="PTHR47481">
    <property type="match status" value="1"/>
</dbReference>
<reference evidence="4" key="1">
    <citation type="submission" date="2017-09" db="EMBL/GenBank/DDBJ databases">
        <title>Contemporary evolution of a Lepidopteran species, Heliothis virescens, in response to modern agricultural practices.</title>
        <authorList>
            <person name="Fritz M.L."/>
            <person name="Deyonke A.M."/>
            <person name="Papanicolaou A."/>
            <person name="Micinski S."/>
            <person name="Westbrook J."/>
            <person name="Gould F."/>
        </authorList>
    </citation>
    <scope>NUCLEOTIDE SEQUENCE [LARGE SCALE GENOMIC DNA]</scope>
    <source>
        <strain evidence="4">HvINT-</strain>
        <tissue evidence="4">Whole body</tissue>
    </source>
</reference>
<dbReference type="Pfam" id="PF14223">
    <property type="entry name" value="Retrotran_gag_2"/>
    <property type="match status" value="1"/>
</dbReference>
<proteinExistence type="predicted"/>
<dbReference type="SMART" id="SM00343">
    <property type="entry name" value="ZnF_C2HC"/>
    <property type="match status" value="2"/>
</dbReference>
<sequence>MEENKTPISHIKLEGVSNWNVWKFQSKILLRSQDLLDVVQGTRVIPKELAEKAKLEKLDAKAQTWLVTRMSESVMTHILTCNTSAEMWRKLCSIYEQTSETTIHIVQQRFFNYKYEDGTDMSTFLSKIEELKNLLKQMGENISERFVITKVLMSLPVKYQHFISAWESASEDKQTYDNLVARLLIEEERLKDKEEVPQQSAAFVAKKMERKNVKCFKCQNVGHLQSECKSGQYNNENKNSHRSDTREKPWKKCYYCNKMVHTKSECWFRKDKENNAGNAFVVQSNEHYKQLQWLVDTGASQHMCRDRDLFATYYPLTNKSVIIGNGQAISAHGIGRVALQVHDGRQWIDTTIDNVLYVPELKTNLFSVTCVTAKGYVMKIDNEKCKIYKQTKLCAVGERSGDMYYMNFRYECAEANIAQVQQLVVLDNDEVGENKVSSEEKLVMIDNDEVGEDKVSSEEKVNELNKQSNRSVEQKEVRKLEETSEVSTSDTRPSSTVFRGKRFHASCSSDEVFSSEEYRTPRRRTRVRKTSFYKCNCVSTQENESITFRDAMKRQDASRWQEDRDREWGILKNNNKLAFCEKCVDAKILNNKRVFKIKKCCGNVKYKVRLKI</sequence>
<evidence type="ECO:0000256" key="1">
    <source>
        <dbReference type="PROSITE-ProRule" id="PRU00047"/>
    </source>
</evidence>
<dbReference type="EMBL" id="NWSH01002023">
    <property type="protein sequence ID" value="PCG69395.1"/>
    <property type="molecule type" value="Genomic_DNA"/>
</dbReference>
<dbReference type="STRING" id="7102.A0A2A4JBE6"/>
<dbReference type="InterPro" id="IPR054722">
    <property type="entry name" value="PolX-like_BBD"/>
</dbReference>
<evidence type="ECO:0000256" key="2">
    <source>
        <dbReference type="SAM" id="MobiDB-lite"/>
    </source>
</evidence>
<dbReference type="AlphaFoldDB" id="A0A2A4JBE6"/>
<keyword evidence="1" id="KW-0862">Zinc</keyword>
<evidence type="ECO:0000313" key="4">
    <source>
        <dbReference type="EMBL" id="PCG69395.1"/>
    </source>
</evidence>
<dbReference type="InterPro" id="IPR001878">
    <property type="entry name" value="Znf_CCHC"/>
</dbReference>
<feature type="compositionally biased region" description="Basic and acidic residues" evidence="2">
    <location>
        <begin position="452"/>
        <end position="463"/>
    </location>
</feature>